<evidence type="ECO:0000256" key="7">
    <source>
        <dbReference type="ARBA" id="ARBA00023328"/>
    </source>
</evidence>
<evidence type="ECO:0000256" key="1">
    <source>
        <dbReference type="ARBA" id="ARBA00004123"/>
    </source>
</evidence>
<proteinExistence type="inferred from homology"/>
<accession>A0AAV2LMS8</accession>
<keyword evidence="10" id="KW-1185">Reference proteome</keyword>
<feature type="region of interest" description="Disordered" evidence="8">
    <location>
        <begin position="1"/>
        <end position="67"/>
    </location>
</feature>
<dbReference type="InterPro" id="IPR025212">
    <property type="entry name" value="CAD_CENP-Q"/>
</dbReference>
<name>A0AAV2LMS8_KNICA</name>
<sequence>MKPLRGSNRDATKAPNTKSKSKKSNNEKRRKNEAIENEDTQPTTSRKRKASSLPSKTKGRENWKQMSVSSIADVEKVMDLSILATLIGKRAEKKEVHEHLNALKKSFLDHCSTLKVPSHKQKPEAAAHRLHEETKKRDAEKQTLGSLEENLKAVVSALEKNELKMNSLEHQCSVLRNRLQDKEEETEEMFQKKDSVLNLSLRPSKDEMTLETQMRKAVPDGEAETLAKKLGEILQNRESVQNARELLSLAHKQVDELLNPNTHSHHYLLFGSSELNYG</sequence>
<evidence type="ECO:0000256" key="5">
    <source>
        <dbReference type="ARBA" id="ARBA00022454"/>
    </source>
</evidence>
<evidence type="ECO:0000256" key="8">
    <source>
        <dbReference type="SAM" id="MobiDB-lite"/>
    </source>
</evidence>
<evidence type="ECO:0000256" key="2">
    <source>
        <dbReference type="ARBA" id="ARBA00004584"/>
    </source>
</evidence>
<dbReference type="AlphaFoldDB" id="A0AAV2LMS8"/>
<feature type="compositionally biased region" description="Basic and acidic residues" evidence="8">
    <location>
        <begin position="24"/>
        <end position="34"/>
    </location>
</feature>
<dbReference type="PANTHER" id="PTHR31345:SF3">
    <property type="entry name" value="CENTROMERE PROTEIN Q"/>
    <property type="match status" value="1"/>
</dbReference>
<dbReference type="GO" id="GO:0005634">
    <property type="term" value="C:nucleus"/>
    <property type="evidence" value="ECO:0007669"/>
    <property type="project" value="UniProtKB-SubCell"/>
</dbReference>
<dbReference type="PANTHER" id="PTHR31345">
    <property type="entry name" value="CENTROMERE PROTEIN Q"/>
    <property type="match status" value="1"/>
</dbReference>
<keyword evidence="6" id="KW-0539">Nucleus</keyword>
<evidence type="ECO:0000256" key="4">
    <source>
        <dbReference type="ARBA" id="ARBA00016397"/>
    </source>
</evidence>
<feature type="compositionally biased region" description="Basic and acidic residues" evidence="8">
    <location>
        <begin position="121"/>
        <end position="140"/>
    </location>
</feature>
<comment type="similarity">
    <text evidence="3">Belongs to the CENP-Q/OKP1 family.</text>
</comment>
<reference evidence="9 10" key="1">
    <citation type="submission" date="2024-04" db="EMBL/GenBank/DDBJ databases">
        <authorList>
            <person name="Waldvogel A.-M."/>
            <person name="Schoenle A."/>
        </authorList>
    </citation>
    <scope>NUCLEOTIDE SEQUENCE [LARGE SCALE GENOMIC DNA]</scope>
</reference>
<organism evidence="9 10">
    <name type="scientific">Knipowitschia caucasica</name>
    <name type="common">Caucasian dwarf goby</name>
    <name type="synonym">Pomatoschistus caucasicus</name>
    <dbReference type="NCBI Taxonomy" id="637954"/>
    <lineage>
        <taxon>Eukaryota</taxon>
        <taxon>Metazoa</taxon>
        <taxon>Chordata</taxon>
        <taxon>Craniata</taxon>
        <taxon>Vertebrata</taxon>
        <taxon>Euteleostomi</taxon>
        <taxon>Actinopterygii</taxon>
        <taxon>Neopterygii</taxon>
        <taxon>Teleostei</taxon>
        <taxon>Neoteleostei</taxon>
        <taxon>Acanthomorphata</taxon>
        <taxon>Gobiaria</taxon>
        <taxon>Gobiiformes</taxon>
        <taxon>Gobioidei</taxon>
        <taxon>Gobiidae</taxon>
        <taxon>Gobiinae</taxon>
        <taxon>Knipowitschia</taxon>
    </lineage>
</organism>
<protein>
    <recommendedName>
        <fullName evidence="4">Centromere protein Q</fullName>
    </recommendedName>
</protein>
<dbReference type="GO" id="GO:0000775">
    <property type="term" value="C:chromosome, centromeric region"/>
    <property type="evidence" value="ECO:0007669"/>
    <property type="project" value="UniProtKB-SubCell"/>
</dbReference>
<keyword evidence="5" id="KW-0158">Chromosome</keyword>
<dbReference type="Proteomes" id="UP001497482">
    <property type="component" value="Chromosome 4"/>
</dbReference>
<evidence type="ECO:0000256" key="6">
    <source>
        <dbReference type="ARBA" id="ARBA00023242"/>
    </source>
</evidence>
<gene>
    <name evidence="9" type="ORF">KC01_LOCUS31347</name>
</gene>
<feature type="region of interest" description="Disordered" evidence="8">
    <location>
        <begin position="116"/>
        <end position="140"/>
    </location>
</feature>
<dbReference type="EMBL" id="OZ035826">
    <property type="protein sequence ID" value="CAL1603703.1"/>
    <property type="molecule type" value="Genomic_DNA"/>
</dbReference>
<evidence type="ECO:0000313" key="9">
    <source>
        <dbReference type="EMBL" id="CAL1603703.1"/>
    </source>
</evidence>
<evidence type="ECO:0000256" key="3">
    <source>
        <dbReference type="ARBA" id="ARBA00008191"/>
    </source>
</evidence>
<evidence type="ECO:0000313" key="10">
    <source>
        <dbReference type="Proteomes" id="UP001497482"/>
    </source>
</evidence>
<keyword evidence="7" id="KW-0137">Centromere</keyword>
<comment type="subcellular location">
    <subcellularLocation>
        <location evidence="2">Chromosome</location>
        <location evidence="2">Centromere</location>
    </subcellularLocation>
    <subcellularLocation>
        <location evidence="1">Nucleus</location>
    </subcellularLocation>
</comment>